<dbReference type="InterPro" id="IPR050833">
    <property type="entry name" value="Poly_Biosynth_Transport"/>
</dbReference>
<gene>
    <name evidence="7" type="ORF">E2F48_10090</name>
</gene>
<dbReference type="RefSeq" id="WP_133403850.1">
    <property type="nucleotide sequence ID" value="NZ_SMTK01000003.1"/>
</dbReference>
<evidence type="ECO:0000313" key="7">
    <source>
        <dbReference type="EMBL" id="TDK25589.1"/>
    </source>
</evidence>
<feature type="transmembrane region" description="Helical" evidence="6">
    <location>
        <begin position="341"/>
        <end position="362"/>
    </location>
</feature>
<proteinExistence type="predicted"/>
<evidence type="ECO:0000256" key="2">
    <source>
        <dbReference type="ARBA" id="ARBA00022475"/>
    </source>
</evidence>
<dbReference type="PANTHER" id="PTHR30250:SF11">
    <property type="entry name" value="O-ANTIGEN TRANSPORTER-RELATED"/>
    <property type="match status" value="1"/>
</dbReference>
<dbReference type="EMBL" id="SMTK01000003">
    <property type="protein sequence ID" value="TDK25589.1"/>
    <property type="molecule type" value="Genomic_DNA"/>
</dbReference>
<evidence type="ECO:0000313" key="8">
    <source>
        <dbReference type="Proteomes" id="UP000295411"/>
    </source>
</evidence>
<keyword evidence="4 6" id="KW-1133">Transmembrane helix</keyword>
<evidence type="ECO:0000256" key="5">
    <source>
        <dbReference type="ARBA" id="ARBA00023136"/>
    </source>
</evidence>
<evidence type="ECO:0000256" key="3">
    <source>
        <dbReference type="ARBA" id="ARBA00022692"/>
    </source>
</evidence>
<dbReference type="GO" id="GO:0005886">
    <property type="term" value="C:plasma membrane"/>
    <property type="evidence" value="ECO:0007669"/>
    <property type="project" value="UniProtKB-SubCell"/>
</dbReference>
<feature type="transmembrane region" description="Helical" evidence="6">
    <location>
        <begin position="310"/>
        <end position="329"/>
    </location>
</feature>
<evidence type="ECO:0000256" key="1">
    <source>
        <dbReference type="ARBA" id="ARBA00004651"/>
    </source>
</evidence>
<feature type="transmembrane region" description="Helical" evidence="6">
    <location>
        <begin position="272"/>
        <end position="289"/>
    </location>
</feature>
<name>A0A4V3AM51_9MICC</name>
<feature type="transmembrane region" description="Helical" evidence="6">
    <location>
        <begin position="160"/>
        <end position="181"/>
    </location>
</feature>
<evidence type="ECO:0000256" key="4">
    <source>
        <dbReference type="ARBA" id="ARBA00022989"/>
    </source>
</evidence>
<feature type="transmembrane region" description="Helical" evidence="6">
    <location>
        <begin position="397"/>
        <end position="419"/>
    </location>
</feature>
<sequence length="429" mass="44908">MRAERAPAVSGPSTVVRRSALHSSIGLIVAKAAATGTGFAFWIVAARATTDHEVGLTTAAVSAVMICTQLAVLGTGSAVIVSVGRGEPPARVLNSAFGIVGVTGTVLALGFLFLQLLTADAETASTSILFWFTFLAAVVTGTLCTVLDQTLVALGRGASATIRYTVSGVLSFGAAAFLAWWRNGAAADVLMVCWTFGSVVAFLIGLIQLRRLIGYRPRPSLHLAHGRSLLVLGVPNQLITLTERAPGLVLPLLLAHLVSPATAAYWYPAWMMAWAAYTAPMLMGIVQFSEGVRDPGRLISTVLRSFRWSLAFGCLAAIVLAALARPLLHLLGDNYADSSTVALRLLAVGVVPYAVLQTYNAVCRIRGRYVEPILVGMTVGTTVSAAALLAADRGASAMALSFLVALTAGAAVVGLRLVAILRRVRQEAQ</sequence>
<organism evidence="7 8">
    <name type="scientific">Arthrobacter crusticola</name>
    <dbReference type="NCBI Taxonomy" id="2547960"/>
    <lineage>
        <taxon>Bacteria</taxon>
        <taxon>Bacillati</taxon>
        <taxon>Actinomycetota</taxon>
        <taxon>Actinomycetes</taxon>
        <taxon>Micrococcales</taxon>
        <taxon>Micrococcaceae</taxon>
        <taxon>Arthrobacter</taxon>
    </lineage>
</organism>
<comment type="caution">
    <text evidence="7">The sequence shown here is derived from an EMBL/GenBank/DDBJ whole genome shotgun (WGS) entry which is preliminary data.</text>
</comment>
<feature type="transmembrane region" description="Helical" evidence="6">
    <location>
        <begin position="369"/>
        <end position="391"/>
    </location>
</feature>
<feature type="transmembrane region" description="Helical" evidence="6">
    <location>
        <begin position="92"/>
        <end position="116"/>
    </location>
</feature>
<dbReference type="PANTHER" id="PTHR30250">
    <property type="entry name" value="PST FAMILY PREDICTED COLANIC ACID TRANSPORTER"/>
    <property type="match status" value="1"/>
</dbReference>
<keyword evidence="2" id="KW-1003">Cell membrane</keyword>
<feature type="transmembrane region" description="Helical" evidence="6">
    <location>
        <begin position="187"/>
        <end position="209"/>
    </location>
</feature>
<evidence type="ECO:0000256" key="6">
    <source>
        <dbReference type="SAM" id="Phobius"/>
    </source>
</evidence>
<feature type="transmembrane region" description="Helical" evidence="6">
    <location>
        <begin position="248"/>
        <end position="266"/>
    </location>
</feature>
<dbReference type="Proteomes" id="UP000295411">
    <property type="component" value="Unassembled WGS sequence"/>
</dbReference>
<keyword evidence="5 6" id="KW-0472">Membrane</keyword>
<feature type="transmembrane region" description="Helical" evidence="6">
    <location>
        <begin position="128"/>
        <end position="148"/>
    </location>
</feature>
<keyword evidence="8" id="KW-1185">Reference proteome</keyword>
<reference evidence="7 8" key="1">
    <citation type="submission" date="2019-03" db="EMBL/GenBank/DDBJ databases">
        <title>Arthrobacter sp. nov., an bacterium isolated from biocrust in Mu Us Desert.</title>
        <authorList>
            <person name="Lixiong L."/>
        </authorList>
    </citation>
    <scope>NUCLEOTIDE SEQUENCE [LARGE SCALE GENOMIC DNA]</scope>
    <source>
        <strain evidence="7 8">SLN-3</strain>
    </source>
</reference>
<protein>
    <submittedName>
        <fullName evidence="7">Polysaccharide biosynthesis protein</fullName>
    </submittedName>
</protein>
<feature type="transmembrane region" description="Helical" evidence="6">
    <location>
        <begin position="21"/>
        <end position="44"/>
    </location>
</feature>
<comment type="subcellular location">
    <subcellularLocation>
        <location evidence="1">Cell membrane</location>
        <topology evidence="1">Multi-pass membrane protein</topology>
    </subcellularLocation>
</comment>
<keyword evidence="3 6" id="KW-0812">Transmembrane</keyword>
<dbReference type="AlphaFoldDB" id="A0A4V3AM51"/>
<feature type="transmembrane region" description="Helical" evidence="6">
    <location>
        <begin position="56"/>
        <end position="80"/>
    </location>
</feature>
<accession>A0A4V3AM51</accession>
<dbReference type="OrthoDB" id="4927012at2"/>